<dbReference type="InterPro" id="IPR000873">
    <property type="entry name" value="AMP-dep_synth/lig_dom"/>
</dbReference>
<feature type="domain" description="AMP-dependent synthetase/ligase" evidence="3">
    <location>
        <begin position="88"/>
        <end position="192"/>
    </location>
</feature>
<gene>
    <name evidence="5" type="ORF">DI563_26660</name>
</gene>
<proteinExistence type="inferred from homology"/>
<keyword evidence="2" id="KW-0007">Acetylation</keyword>
<sequence>MSDTPHATALYEPPADLARHARVAGRAAYDALVAEADADPEAYWGRLAREFVGWKKPFTRVLDERKAPFYEWFNDGTLNASWNCLERNIERGLGDKAAIVFEADDGAVTSVSYRELLARTNRIANALKSLGVAKGDRVVIYMAMGIDGVAAMQACARIGAIHSVVFGGFSAHALRDRIADTGASIVITADQQVRGGKQLPLKAIV</sequence>
<dbReference type="GO" id="GO:0003987">
    <property type="term" value="F:acetate-CoA ligase activity"/>
    <property type="evidence" value="ECO:0007669"/>
    <property type="project" value="TreeGrafter"/>
</dbReference>
<evidence type="ECO:0000313" key="6">
    <source>
        <dbReference type="Proteomes" id="UP000249135"/>
    </source>
</evidence>
<dbReference type="Pfam" id="PF16177">
    <property type="entry name" value="ACAS_N"/>
    <property type="match status" value="1"/>
</dbReference>
<feature type="non-terminal residue" evidence="5">
    <location>
        <position position="205"/>
    </location>
</feature>
<accession>A0A2W5RMG9</accession>
<dbReference type="PANTHER" id="PTHR24095:SF14">
    <property type="entry name" value="ACETYL-COENZYME A SYNTHETASE 1"/>
    <property type="match status" value="1"/>
</dbReference>
<dbReference type="PANTHER" id="PTHR24095">
    <property type="entry name" value="ACETYL-COENZYME A SYNTHETASE"/>
    <property type="match status" value="1"/>
</dbReference>
<dbReference type="GO" id="GO:0006085">
    <property type="term" value="P:acetyl-CoA biosynthetic process"/>
    <property type="evidence" value="ECO:0007669"/>
    <property type="project" value="TreeGrafter"/>
</dbReference>
<evidence type="ECO:0000259" key="4">
    <source>
        <dbReference type="Pfam" id="PF16177"/>
    </source>
</evidence>
<comment type="similarity">
    <text evidence="1">Belongs to the ATP-dependent AMP-binding enzyme family.</text>
</comment>
<feature type="domain" description="Acetyl-coenzyme A synthetase N-terminal" evidence="4">
    <location>
        <begin position="29"/>
        <end position="84"/>
    </location>
</feature>
<evidence type="ECO:0000259" key="3">
    <source>
        <dbReference type="Pfam" id="PF00501"/>
    </source>
</evidence>
<evidence type="ECO:0000313" key="5">
    <source>
        <dbReference type="EMBL" id="PZQ64460.1"/>
    </source>
</evidence>
<dbReference type="Gene3D" id="3.40.50.12780">
    <property type="entry name" value="N-terminal domain of ligase-like"/>
    <property type="match status" value="1"/>
</dbReference>
<reference evidence="5 6" key="1">
    <citation type="submission" date="2017-08" db="EMBL/GenBank/DDBJ databases">
        <title>Infants hospitalized years apart are colonized by the same room-sourced microbial strains.</title>
        <authorList>
            <person name="Brooks B."/>
            <person name="Olm M.R."/>
            <person name="Firek B.A."/>
            <person name="Baker R."/>
            <person name="Thomas B.C."/>
            <person name="Morowitz M.J."/>
            <person name="Banfield J.F."/>
        </authorList>
    </citation>
    <scope>NUCLEOTIDE SEQUENCE [LARGE SCALE GENOMIC DNA]</scope>
    <source>
        <strain evidence="5">S2_005_003_R2_41</strain>
    </source>
</reference>
<dbReference type="Proteomes" id="UP000249135">
    <property type="component" value="Unassembled WGS sequence"/>
</dbReference>
<name>A0A2W5RMG9_VARPD</name>
<dbReference type="InterPro" id="IPR042099">
    <property type="entry name" value="ANL_N_sf"/>
</dbReference>
<dbReference type="AlphaFoldDB" id="A0A2W5RMG9"/>
<evidence type="ECO:0000256" key="2">
    <source>
        <dbReference type="ARBA" id="ARBA00022990"/>
    </source>
</evidence>
<organism evidence="5 6">
    <name type="scientific">Variovorax paradoxus</name>
    <dbReference type="NCBI Taxonomy" id="34073"/>
    <lineage>
        <taxon>Bacteria</taxon>
        <taxon>Pseudomonadati</taxon>
        <taxon>Pseudomonadota</taxon>
        <taxon>Betaproteobacteria</taxon>
        <taxon>Burkholderiales</taxon>
        <taxon>Comamonadaceae</taxon>
        <taxon>Variovorax</taxon>
    </lineage>
</organism>
<evidence type="ECO:0000256" key="1">
    <source>
        <dbReference type="ARBA" id="ARBA00006432"/>
    </source>
</evidence>
<comment type="caution">
    <text evidence="5">The sequence shown here is derived from an EMBL/GenBank/DDBJ whole genome shotgun (WGS) entry which is preliminary data.</text>
</comment>
<dbReference type="InterPro" id="IPR032387">
    <property type="entry name" value="ACAS_N"/>
</dbReference>
<dbReference type="Pfam" id="PF00501">
    <property type="entry name" value="AMP-binding"/>
    <property type="match status" value="1"/>
</dbReference>
<dbReference type="EMBL" id="QFPP01000544">
    <property type="protein sequence ID" value="PZQ64460.1"/>
    <property type="molecule type" value="Genomic_DNA"/>
</dbReference>
<protein>
    <submittedName>
        <fullName evidence="5">Acetyl-coenzyme A synthetase</fullName>
    </submittedName>
</protein>
<dbReference type="SUPFAM" id="SSF56801">
    <property type="entry name" value="Acetyl-CoA synthetase-like"/>
    <property type="match status" value="1"/>
</dbReference>